<dbReference type="PANTHER" id="PTHR14969:SF13">
    <property type="entry name" value="AT30094P"/>
    <property type="match status" value="1"/>
</dbReference>
<evidence type="ECO:0000313" key="3">
    <source>
        <dbReference type="EMBL" id="SFB79616.1"/>
    </source>
</evidence>
<dbReference type="OrthoDB" id="9773582at2"/>
<evidence type="ECO:0000313" key="4">
    <source>
        <dbReference type="Proteomes" id="UP000199514"/>
    </source>
</evidence>
<feature type="domain" description="Phosphatidic acid phosphatase type 2/haloperoxidase" evidence="2">
    <location>
        <begin position="119"/>
        <end position="219"/>
    </location>
</feature>
<proteinExistence type="predicted"/>
<protein>
    <submittedName>
        <fullName evidence="3">PAP2 superfamily protein</fullName>
    </submittedName>
</protein>
<dbReference type="STRING" id="927664.SAMN05421780_101521"/>
<sequence length="236" mass="26228">MKKTFCFLILLPMLSVAQPADTLKVYEPSTNFSDKLSSLYRHKHFCTYVVPTSLIGAGLAMAGKSPESGKNELKEARDKFFPAFHSHIDDQLQFAPIAVAYGLDALGLHSKTDFLNKSIILMKSELAMTAIVTGLKYTVRETRPDKSAKNSFPSGHTAQAFVAATFLDQEYGQRYPWLSCVGYVLASSVGAMRVLNNKHYMSDVLAGAGIGYLSVKLAYATHQYRFQHKRKKAIKF</sequence>
<keyword evidence="1" id="KW-0732">Signal</keyword>
<accession>A0A1I1DYW0</accession>
<dbReference type="CDD" id="cd03394">
    <property type="entry name" value="PAP2_like_5"/>
    <property type="match status" value="1"/>
</dbReference>
<evidence type="ECO:0000256" key="1">
    <source>
        <dbReference type="SAM" id="SignalP"/>
    </source>
</evidence>
<name>A0A1I1DYW0_9BACT</name>
<keyword evidence="4" id="KW-1185">Reference proteome</keyword>
<dbReference type="InterPro" id="IPR036938">
    <property type="entry name" value="PAP2/HPO_sf"/>
</dbReference>
<dbReference type="Pfam" id="PF01569">
    <property type="entry name" value="PAP2"/>
    <property type="match status" value="1"/>
</dbReference>
<gene>
    <name evidence="3" type="ORF">SAMN05421780_101521</name>
</gene>
<dbReference type="Gene3D" id="1.20.144.10">
    <property type="entry name" value="Phosphatidic acid phosphatase type 2/haloperoxidase"/>
    <property type="match status" value="1"/>
</dbReference>
<dbReference type="AlphaFoldDB" id="A0A1I1DYW0"/>
<feature type="signal peptide" evidence="1">
    <location>
        <begin position="1"/>
        <end position="17"/>
    </location>
</feature>
<dbReference type="RefSeq" id="WP_091506775.1">
    <property type="nucleotide sequence ID" value="NZ_FOLE01000001.1"/>
</dbReference>
<dbReference type="SUPFAM" id="SSF48317">
    <property type="entry name" value="Acid phosphatase/Vanadium-dependent haloperoxidase"/>
    <property type="match status" value="1"/>
</dbReference>
<dbReference type="Proteomes" id="UP000199514">
    <property type="component" value="Unassembled WGS sequence"/>
</dbReference>
<dbReference type="EMBL" id="FOLE01000001">
    <property type="protein sequence ID" value="SFB79616.1"/>
    <property type="molecule type" value="Genomic_DNA"/>
</dbReference>
<dbReference type="SMART" id="SM00014">
    <property type="entry name" value="acidPPc"/>
    <property type="match status" value="1"/>
</dbReference>
<evidence type="ECO:0000259" key="2">
    <source>
        <dbReference type="SMART" id="SM00014"/>
    </source>
</evidence>
<feature type="chain" id="PRO_5011606216" evidence="1">
    <location>
        <begin position="18"/>
        <end position="236"/>
    </location>
</feature>
<organism evidence="3 4">
    <name type="scientific">Flexibacter flexilis DSM 6793</name>
    <dbReference type="NCBI Taxonomy" id="927664"/>
    <lineage>
        <taxon>Bacteria</taxon>
        <taxon>Pseudomonadati</taxon>
        <taxon>Bacteroidota</taxon>
        <taxon>Cytophagia</taxon>
        <taxon>Cytophagales</taxon>
        <taxon>Flexibacteraceae</taxon>
        <taxon>Flexibacter</taxon>
    </lineage>
</organism>
<dbReference type="InterPro" id="IPR000326">
    <property type="entry name" value="PAP2/HPO"/>
</dbReference>
<dbReference type="PANTHER" id="PTHR14969">
    <property type="entry name" value="SPHINGOSINE-1-PHOSPHATE PHOSPHOHYDROLASE"/>
    <property type="match status" value="1"/>
</dbReference>
<reference evidence="3 4" key="1">
    <citation type="submission" date="2016-10" db="EMBL/GenBank/DDBJ databases">
        <authorList>
            <person name="de Groot N.N."/>
        </authorList>
    </citation>
    <scope>NUCLEOTIDE SEQUENCE [LARGE SCALE GENOMIC DNA]</scope>
    <source>
        <strain evidence="3 4">DSM 6793</strain>
    </source>
</reference>